<name>A0A167VV17_9BURK</name>
<feature type="region of interest" description="Disordered" evidence="1">
    <location>
        <begin position="304"/>
        <end position="327"/>
    </location>
</feature>
<dbReference type="KEGG" id="buz:AYM40_05665"/>
<feature type="compositionally biased region" description="Polar residues" evidence="1">
    <location>
        <begin position="53"/>
        <end position="80"/>
    </location>
</feature>
<reference evidence="3 4" key="1">
    <citation type="journal article" date="2016" name="Gene">
        <title>PacBio SMRT assembly of a complex multi-replicon genome reveals chlorocatechol degradative operon in a region of genome plasticity.</title>
        <authorList>
            <person name="Ricker N."/>
            <person name="Shen S.Y."/>
            <person name="Goordial J."/>
            <person name="Jin S."/>
            <person name="Fulthorpe R.R."/>
        </authorList>
    </citation>
    <scope>NUCLEOTIDE SEQUENCE [LARGE SCALE GENOMIC DNA]</scope>
    <source>
        <strain evidence="3 4">OLGA172</strain>
    </source>
</reference>
<evidence type="ECO:0000313" key="3">
    <source>
        <dbReference type="EMBL" id="ANB71917.1"/>
    </source>
</evidence>
<feature type="compositionally biased region" description="Polar residues" evidence="1">
    <location>
        <begin position="109"/>
        <end position="119"/>
    </location>
</feature>
<feature type="region of interest" description="Disordered" evidence="1">
    <location>
        <begin position="49"/>
        <end position="80"/>
    </location>
</feature>
<feature type="region of interest" description="Disordered" evidence="1">
    <location>
        <begin position="192"/>
        <end position="214"/>
    </location>
</feature>
<dbReference type="Pfam" id="PF07481">
    <property type="entry name" value="DUF1521"/>
    <property type="match status" value="1"/>
</dbReference>
<organism evidence="3 4">
    <name type="scientific">Paraburkholderia phytofirmans OLGA172</name>
    <dbReference type="NCBI Taxonomy" id="1417228"/>
    <lineage>
        <taxon>Bacteria</taxon>
        <taxon>Pseudomonadati</taxon>
        <taxon>Pseudomonadota</taxon>
        <taxon>Betaproteobacteria</taxon>
        <taxon>Burkholderiales</taxon>
        <taxon>Burkholderiaceae</taxon>
        <taxon>Paraburkholderia</taxon>
    </lineage>
</organism>
<keyword evidence="4" id="KW-1185">Reference proteome</keyword>
<protein>
    <recommendedName>
        <fullName evidence="2">DUF1521 domain-containing protein</fullName>
    </recommendedName>
</protein>
<evidence type="ECO:0000313" key="4">
    <source>
        <dbReference type="Proteomes" id="UP000076852"/>
    </source>
</evidence>
<feature type="domain" description="DUF1521" evidence="2">
    <location>
        <begin position="162"/>
        <end position="323"/>
    </location>
</feature>
<dbReference type="AlphaFoldDB" id="A0A167VV17"/>
<dbReference type="OrthoDB" id="5971591at2"/>
<dbReference type="RefSeq" id="WP_063495372.1">
    <property type="nucleotide sequence ID" value="NZ_CP014578.1"/>
</dbReference>
<accession>A0A167VV17</accession>
<dbReference type="EMBL" id="CP014578">
    <property type="protein sequence ID" value="ANB71917.1"/>
    <property type="molecule type" value="Genomic_DNA"/>
</dbReference>
<feature type="region of interest" description="Disordered" evidence="1">
    <location>
        <begin position="109"/>
        <end position="129"/>
    </location>
</feature>
<dbReference type="Proteomes" id="UP000076852">
    <property type="component" value="Chromosome 1"/>
</dbReference>
<proteinExistence type="predicted"/>
<evidence type="ECO:0000259" key="2">
    <source>
        <dbReference type="Pfam" id="PF07481"/>
    </source>
</evidence>
<evidence type="ECO:0000256" key="1">
    <source>
        <dbReference type="SAM" id="MobiDB-lite"/>
    </source>
</evidence>
<dbReference type="InterPro" id="IPR011086">
    <property type="entry name" value="DUF1521"/>
</dbReference>
<sequence length="327" mass="34466">MQASMQINSPLLSLQGNLSLLGGHAQPQLPPAAAFTGGRAQSQFSPVAAFNGGRSQSQFSSPAGFNSGRNPSSQMSNMTGGFSKTSFSVFSQSTGNGQSNTYFAQGTTVNRGPVANQQPARWGGDDYRGGSRFDSLSYDSVRSSSRNDCGCHDSGRANQTQWSNTQVNNNKASINLGDYKLDFDKSDSSMTMTNAKSGDTTKVWGDPHLDQHANSASKSTAMFNGPMTFQLPDNTKVTVGTQPAANNKSVSYADQVTITRGNQAYQVSGLSQENKAGLSVQKSRDGRALDAAAPDGYTVVAARDGSGWIDPTTGKQPTANDLKKANA</sequence>
<gene>
    <name evidence="3" type="ORF">AYM40_05665</name>
</gene>